<comment type="caution">
    <text evidence="6">The sequence shown here is derived from an EMBL/GenBank/DDBJ whole genome shotgun (WGS) entry which is preliminary data.</text>
</comment>
<evidence type="ECO:0000313" key="7">
    <source>
        <dbReference type="Proteomes" id="UP001595839"/>
    </source>
</evidence>
<evidence type="ECO:0000313" key="6">
    <source>
        <dbReference type="EMBL" id="MFC4503194.1"/>
    </source>
</evidence>
<dbReference type="Proteomes" id="UP001595839">
    <property type="component" value="Unassembled WGS sequence"/>
</dbReference>
<dbReference type="InterPro" id="IPR051554">
    <property type="entry name" value="Acetyltransferase_Eis"/>
</dbReference>
<dbReference type="CDD" id="cd04301">
    <property type="entry name" value="NAT_SF"/>
    <property type="match status" value="1"/>
</dbReference>
<accession>A0ABV9ATV8</accession>
<feature type="active site" description="Proton donor" evidence="4">
    <location>
        <position position="139"/>
    </location>
</feature>
<dbReference type="HAMAP" id="MF_01812">
    <property type="entry name" value="Eis"/>
    <property type="match status" value="1"/>
</dbReference>
<dbReference type="Gene3D" id="3.40.630.30">
    <property type="match status" value="2"/>
</dbReference>
<feature type="binding site" evidence="4">
    <location>
        <begin position="134"/>
        <end position="135"/>
    </location>
    <ligand>
        <name>acetyl-CoA</name>
        <dbReference type="ChEBI" id="CHEBI:57288"/>
    </ligand>
</feature>
<evidence type="ECO:0000256" key="1">
    <source>
        <dbReference type="ARBA" id="ARBA00009213"/>
    </source>
</evidence>
<keyword evidence="2 4" id="KW-0808">Transferase</keyword>
<keyword evidence="7" id="KW-1185">Reference proteome</keyword>
<dbReference type="InterPro" id="IPR025559">
    <property type="entry name" value="Eis_dom"/>
</dbReference>
<proteinExistence type="inferred from homology"/>
<feature type="binding site" evidence="4">
    <location>
        <begin position="98"/>
        <end position="100"/>
    </location>
    <ligand>
        <name>acetyl-CoA</name>
        <dbReference type="ChEBI" id="CHEBI:57288"/>
    </ligand>
</feature>
<name>A0ABV9ATV8_9ACTN</name>
<reference evidence="7" key="1">
    <citation type="journal article" date="2019" name="Int. J. Syst. Evol. Microbiol.">
        <title>The Global Catalogue of Microorganisms (GCM) 10K type strain sequencing project: providing services to taxonomists for standard genome sequencing and annotation.</title>
        <authorList>
            <consortium name="The Broad Institute Genomics Platform"/>
            <consortium name="The Broad Institute Genome Sequencing Center for Infectious Disease"/>
            <person name="Wu L."/>
            <person name="Ma J."/>
        </authorList>
    </citation>
    <scope>NUCLEOTIDE SEQUENCE [LARGE SCALE GENOMIC DNA]</scope>
    <source>
        <strain evidence="7">CGMCC 4.7177</strain>
    </source>
</reference>
<evidence type="ECO:0000256" key="4">
    <source>
        <dbReference type="HAMAP-Rule" id="MF_01812"/>
    </source>
</evidence>
<dbReference type="PROSITE" id="PS51186">
    <property type="entry name" value="GNAT"/>
    <property type="match status" value="1"/>
</dbReference>
<feature type="binding site" evidence="4">
    <location>
        <begin position="106"/>
        <end position="111"/>
    </location>
    <ligand>
        <name>acetyl-CoA</name>
        <dbReference type="ChEBI" id="CHEBI:57288"/>
    </ligand>
</feature>
<dbReference type="Pfam" id="PF13527">
    <property type="entry name" value="Acetyltransf_9"/>
    <property type="match status" value="1"/>
</dbReference>
<sequence>MTTGATDSGTTGRTTLSTTELRVLDQDDWDIWYDTLLLSFGGVAESAEERELWRGLIPCERALGAWDGTELVGTAGAYGFRLTVPGGASVPTAGVTTVGVRSTHRRRGVLTSLMRRQLDDLRELGEPLAALTASEPDIYGRFGYGVATFGLHAEIDTARIRLSVPADADEVRLRYDDPLAGLEVCEAVYARTVPGRPGLLARQTGWERLGVLEAAAERDGASRLQCVLAERDGEVTGYARFRVRPEWTDSGHNGQVQLQDLTALDPASEAALWRFLFGIDLTSTLKVRGRPLDDAWQHLVSDIRRCQLRVRDSLYVRPVDVGGALEARTYQAPVDVVLDVEDAFCPWNSGRWRLSGDAKGAVCARTTDPADLALSVRELGAAYLGGVSLASLGAAGRVRELREGALSEAAVGFGSPVAPWLPHGF</sequence>
<dbReference type="InterPro" id="IPR022902">
    <property type="entry name" value="NAcTrfase_Eis"/>
</dbReference>
<evidence type="ECO:0000256" key="2">
    <source>
        <dbReference type="ARBA" id="ARBA00022679"/>
    </source>
</evidence>
<dbReference type="NCBIfam" id="NF002367">
    <property type="entry name" value="PRK01346.1-4"/>
    <property type="match status" value="1"/>
</dbReference>
<feature type="active site" description="Proton acceptor; via carboxylate" evidence="4">
    <location>
        <position position="425"/>
    </location>
</feature>
<dbReference type="EMBL" id="JBHSFK010000019">
    <property type="protein sequence ID" value="MFC4503194.1"/>
    <property type="molecule type" value="Genomic_DNA"/>
</dbReference>
<comment type="subunit">
    <text evidence="4">Homohexamer; trimer of dimers.</text>
</comment>
<comment type="similarity">
    <text evidence="1 4">Belongs to the acetyltransferase Eis family.</text>
</comment>
<evidence type="ECO:0000256" key="3">
    <source>
        <dbReference type="ARBA" id="ARBA00023315"/>
    </source>
</evidence>
<dbReference type="InterPro" id="IPR041380">
    <property type="entry name" value="Acetyltransf_17"/>
</dbReference>
<protein>
    <submittedName>
        <fullName evidence="6">GNAT family N-acetyltransferase</fullName>
    </submittedName>
</protein>
<feature type="domain" description="N-acetyltransferase" evidence="5">
    <location>
        <begin position="19"/>
        <end position="167"/>
    </location>
</feature>
<dbReference type="PANTHER" id="PTHR37817:SF1">
    <property type="entry name" value="N-ACETYLTRANSFERASE EIS"/>
    <property type="match status" value="1"/>
</dbReference>
<evidence type="ECO:0000259" key="5">
    <source>
        <dbReference type="PROSITE" id="PS51186"/>
    </source>
</evidence>
<dbReference type="Pfam" id="PF17668">
    <property type="entry name" value="Acetyltransf_17"/>
    <property type="match status" value="1"/>
</dbReference>
<dbReference type="RefSeq" id="WP_381173148.1">
    <property type="nucleotide sequence ID" value="NZ_JBHSFK010000019.1"/>
</dbReference>
<dbReference type="SUPFAM" id="SSF55729">
    <property type="entry name" value="Acyl-CoA N-acyltransferases (Nat)"/>
    <property type="match status" value="1"/>
</dbReference>
<keyword evidence="3 4" id="KW-0012">Acyltransferase</keyword>
<dbReference type="SUPFAM" id="SSF55718">
    <property type="entry name" value="SCP-like"/>
    <property type="match status" value="1"/>
</dbReference>
<dbReference type="InterPro" id="IPR036527">
    <property type="entry name" value="SCP2_sterol-bd_dom_sf"/>
</dbReference>
<dbReference type="Pfam" id="PF13530">
    <property type="entry name" value="SCP2_2"/>
    <property type="match status" value="1"/>
</dbReference>
<dbReference type="PANTHER" id="PTHR37817">
    <property type="entry name" value="N-ACETYLTRANSFERASE EIS"/>
    <property type="match status" value="1"/>
</dbReference>
<dbReference type="InterPro" id="IPR000182">
    <property type="entry name" value="GNAT_dom"/>
</dbReference>
<dbReference type="Gene3D" id="3.30.1050.10">
    <property type="entry name" value="SCP2 sterol-binding domain"/>
    <property type="match status" value="1"/>
</dbReference>
<organism evidence="6 7">
    <name type="scientific">Streptomyces vulcanius</name>
    <dbReference type="NCBI Taxonomy" id="1441876"/>
    <lineage>
        <taxon>Bacteria</taxon>
        <taxon>Bacillati</taxon>
        <taxon>Actinomycetota</taxon>
        <taxon>Actinomycetes</taxon>
        <taxon>Kitasatosporales</taxon>
        <taxon>Streptomycetaceae</taxon>
        <taxon>Streptomyces</taxon>
    </lineage>
</organism>
<dbReference type="InterPro" id="IPR016181">
    <property type="entry name" value="Acyl_CoA_acyltransferase"/>
</dbReference>
<gene>
    <name evidence="6" type="ORF">ACFPIH_27390</name>
</gene>